<feature type="transmembrane region" description="Helical" evidence="8">
    <location>
        <begin position="146"/>
        <end position="168"/>
    </location>
</feature>
<keyword evidence="3" id="KW-0813">Transport</keyword>
<dbReference type="InterPro" id="IPR038770">
    <property type="entry name" value="Na+/solute_symporter_sf"/>
</dbReference>
<evidence type="ECO:0000256" key="1">
    <source>
        <dbReference type="ARBA" id="ARBA00004651"/>
    </source>
</evidence>
<evidence type="ECO:0000256" key="3">
    <source>
        <dbReference type="ARBA" id="ARBA00022448"/>
    </source>
</evidence>
<evidence type="ECO:0000313" key="9">
    <source>
        <dbReference type="EMBL" id="PSB18106.1"/>
    </source>
</evidence>
<reference evidence="9 10" key="2">
    <citation type="submission" date="2018-03" db="EMBL/GenBank/DDBJ databases">
        <title>The ancient ancestry and fast evolution of plastids.</title>
        <authorList>
            <person name="Moore K.R."/>
            <person name="Magnabosco C."/>
            <person name="Momper L."/>
            <person name="Gold D.A."/>
            <person name="Bosak T."/>
            <person name="Fournier G.P."/>
        </authorList>
    </citation>
    <scope>NUCLEOTIDE SEQUENCE [LARGE SCALE GENOMIC DNA]</scope>
    <source>
        <strain evidence="9 10">ULC007</strain>
    </source>
</reference>
<feature type="transmembrane region" description="Helical" evidence="8">
    <location>
        <begin position="119"/>
        <end position="140"/>
    </location>
</feature>
<dbReference type="GO" id="GO:0005886">
    <property type="term" value="C:plasma membrane"/>
    <property type="evidence" value="ECO:0007669"/>
    <property type="project" value="UniProtKB-SubCell"/>
</dbReference>
<dbReference type="AlphaFoldDB" id="A0A2T1DCB5"/>
<dbReference type="EMBL" id="PVWG01000020">
    <property type="protein sequence ID" value="PSB18106.1"/>
    <property type="molecule type" value="Genomic_DNA"/>
</dbReference>
<dbReference type="GO" id="GO:0055085">
    <property type="term" value="P:transmembrane transport"/>
    <property type="evidence" value="ECO:0007669"/>
    <property type="project" value="InterPro"/>
</dbReference>
<organism evidence="9 10">
    <name type="scientific">Phormidesmis priestleyi ULC007</name>
    <dbReference type="NCBI Taxonomy" id="1920490"/>
    <lineage>
        <taxon>Bacteria</taxon>
        <taxon>Bacillati</taxon>
        <taxon>Cyanobacteriota</taxon>
        <taxon>Cyanophyceae</taxon>
        <taxon>Leptolyngbyales</taxon>
        <taxon>Leptolyngbyaceae</taxon>
        <taxon>Phormidesmis</taxon>
    </lineage>
</organism>
<comment type="subcellular location">
    <subcellularLocation>
        <location evidence="1">Cell membrane</location>
        <topology evidence="1">Multi-pass membrane protein</topology>
    </subcellularLocation>
</comment>
<keyword evidence="6 8" id="KW-1133">Transmembrane helix</keyword>
<comment type="caution">
    <text evidence="9">The sequence shown here is derived from an EMBL/GenBank/DDBJ whole genome shotgun (WGS) entry which is preliminary data.</text>
</comment>
<dbReference type="PANTHER" id="PTHR36838">
    <property type="entry name" value="AUXIN EFFLUX CARRIER FAMILY PROTEIN"/>
    <property type="match status" value="1"/>
</dbReference>
<feature type="transmembrane region" description="Helical" evidence="8">
    <location>
        <begin position="63"/>
        <end position="82"/>
    </location>
</feature>
<dbReference type="Proteomes" id="UP000238634">
    <property type="component" value="Unassembled WGS sequence"/>
</dbReference>
<feature type="transmembrane region" description="Helical" evidence="8">
    <location>
        <begin position="6"/>
        <end position="26"/>
    </location>
</feature>
<name>A0A2T1DCB5_9CYAN</name>
<comment type="similarity">
    <text evidence="2">Belongs to the auxin efflux carrier (TC 2.A.69) family.</text>
</comment>
<proteinExistence type="inferred from homology"/>
<reference evidence="9 10" key="1">
    <citation type="submission" date="2018-02" db="EMBL/GenBank/DDBJ databases">
        <authorList>
            <person name="Cohen D.B."/>
            <person name="Kent A.D."/>
        </authorList>
    </citation>
    <scope>NUCLEOTIDE SEQUENCE [LARGE SCALE GENOMIC DNA]</scope>
    <source>
        <strain evidence="9 10">ULC007</strain>
    </source>
</reference>
<keyword evidence="5 8" id="KW-0812">Transmembrane</keyword>
<protein>
    <submittedName>
        <fullName evidence="9">AEC family transporter</fullName>
    </submittedName>
</protein>
<keyword evidence="4" id="KW-1003">Cell membrane</keyword>
<evidence type="ECO:0000256" key="5">
    <source>
        <dbReference type="ARBA" id="ARBA00022692"/>
    </source>
</evidence>
<dbReference type="RefSeq" id="WP_073073352.1">
    <property type="nucleotide sequence ID" value="NZ_MPPI01000022.1"/>
</dbReference>
<evidence type="ECO:0000313" key="10">
    <source>
        <dbReference type="Proteomes" id="UP000238634"/>
    </source>
</evidence>
<feature type="transmembrane region" description="Helical" evidence="8">
    <location>
        <begin position="246"/>
        <end position="270"/>
    </location>
</feature>
<dbReference type="OrthoDB" id="419762at2"/>
<feature type="transmembrane region" description="Helical" evidence="8">
    <location>
        <begin position="213"/>
        <end position="234"/>
    </location>
</feature>
<sequence>MVETLLHAYTPLIFWTGLGILSFRFVPQTLPHLLGRSLYWVGVPWQIFALARQTDFSHQAGLAPAVTLATLGTGLILAWSALQALSFWLKQDGFQEHENQGKQLRSWLPPLDRPQQGTFVIASMLGNTGFVGLGIIPALLNAGDMSWAIFFSVTQNLVGTYGIGVLIASYYGRSAQPNHWWLLLRDVLLVPSLWAFTIGYLTQSIPFPDLAELAIDSSLLFVIPASFLLMGMRLSQLQGWRSLRTALIPVTLKIMVLPSLVALGTTLLGLSGDSRLSLVLMAGMPSAFASLILSEEYNLDRDLASSSIALSTIGLLLVIPLWLSLFGG</sequence>
<accession>A0A2T1DCB5</accession>
<evidence type="ECO:0000256" key="8">
    <source>
        <dbReference type="SAM" id="Phobius"/>
    </source>
</evidence>
<evidence type="ECO:0000256" key="4">
    <source>
        <dbReference type="ARBA" id="ARBA00022475"/>
    </source>
</evidence>
<dbReference type="InterPro" id="IPR004776">
    <property type="entry name" value="Mem_transp_PIN-like"/>
</dbReference>
<evidence type="ECO:0000256" key="7">
    <source>
        <dbReference type="ARBA" id="ARBA00023136"/>
    </source>
</evidence>
<gene>
    <name evidence="9" type="ORF">C7B65_16430</name>
</gene>
<evidence type="ECO:0000256" key="2">
    <source>
        <dbReference type="ARBA" id="ARBA00010145"/>
    </source>
</evidence>
<feature type="transmembrane region" description="Helical" evidence="8">
    <location>
        <begin position="33"/>
        <end position="51"/>
    </location>
</feature>
<keyword evidence="7 8" id="KW-0472">Membrane</keyword>
<feature type="transmembrane region" description="Helical" evidence="8">
    <location>
        <begin position="180"/>
        <end position="201"/>
    </location>
</feature>
<keyword evidence="10" id="KW-1185">Reference proteome</keyword>
<dbReference type="PANTHER" id="PTHR36838:SF1">
    <property type="entry name" value="SLR1864 PROTEIN"/>
    <property type="match status" value="1"/>
</dbReference>
<dbReference type="STRING" id="1920490.GCA_001895925_01106"/>
<dbReference type="Pfam" id="PF03547">
    <property type="entry name" value="Mem_trans"/>
    <property type="match status" value="1"/>
</dbReference>
<dbReference type="Gene3D" id="1.20.1530.20">
    <property type="match status" value="1"/>
</dbReference>
<feature type="transmembrane region" description="Helical" evidence="8">
    <location>
        <begin position="306"/>
        <end position="325"/>
    </location>
</feature>
<evidence type="ECO:0000256" key="6">
    <source>
        <dbReference type="ARBA" id="ARBA00022989"/>
    </source>
</evidence>